<gene>
    <name evidence="1" type="ORF">V1477_006819</name>
</gene>
<keyword evidence="2" id="KW-1185">Reference proteome</keyword>
<accession>A0ABD2CGS2</accession>
<sequence>MTILWPTRMTSHGDFSTANSLFRATEKVEFHSDLIQSNDLGITQNQIRSIVAINFSCLIKIKSRISSSILPLYPLSKMRKKTQVSYDSSKEFRF</sequence>
<reference evidence="1 2" key="1">
    <citation type="journal article" date="2024" name="Ann. Entomol. Soc. Am.">
        <title>Genomic analyses of the southern and eastern yellowjacket wasps (Hymenoptera: Vespidae) reveal evolutionary signatures of social life.</title>
        <authorList>
            <person name="Catto M.A."/>
            <person name="Caine P.B."/>
            <person name="Orr S.E."/>
            <person name="Hunt B.G."/>
            <person name="Goodisman M.A.D."/>
        </authorList>
    </citation>
    <scope>NUCLEOTIDE SEQUENCE [LARGE SCALE GENOMIC DNA]</scope>
    <source>
        <strain evidence="1">232</strain>
        <tissue evidence="1">Head and thorax</tissue>
    </source>
</reference>
<organism evidence="1 2">
    <name type="scientific">Vespula maculifrons</name>
    <name type="common">Eastern yellow jacket</name>
    <name type="synonym">Wasp</name>
    <dbReference type="NCBI Taxonomy" id="7453"/>
    <lineage>
        <taxon>Eukaryota</taxon>
        <taxon>Metazoa</taxon>
        <taxon>Ecdysozoa</taxon>
        <taxon>Arthropoda</taxon>
        <taxon>Hexapoda</taxon>
        <taxon>Insecta</taxon>
        <taxon>Pterygota</taxon>
        <taxon>Neoptera</taxon>
        <taxon>Endopterygota</taxon>
        <taxon>Hymenoptera</taxon>
        <taxon>Apocrita</taxon>
        <taxon>Aculeata</taxon>
        <taxon>Vespoidea</taxon>
        <taxon>Vespidae</taxon>
        <taxon>Vespinae</taxon>
        <taxon>Vespula</taxon>
    </lineage>
</organism>
<evidence type="ECO:0000313" key="2">
    <source>
        <dbReference type="Proteomes" id="UP001607303"/>
    </source>
</evidence>
<dbReference type="Proteomes" id="UP001607303">
    <property type="component" value="Unassembled WGS sequence"/>
</dbReference>
<evidence type="ECO:0000313" key="1">
    <source>
        <dbReference type="EMBL" id="KAL2744277.1"/>
    </source>
</evidence>
<proteinExistence type="predicted"/>
<dbReference type="AlphaFoldDB" id="A0ABD2CGS2"/>
<dbReference type="EMBL" id="JAYRBN010000050">
    <property type="protein sequence ID" value="KAL2744277.1"/>
    <property type="molecule type" value="Genomic_DNA"/>
</dbReference>
<comment type="caution">
    <text evidence="1">The sequence shown here is derived from an EMBL/GenBank/DDBJ whole genome shotgun (WGS) entry which is preliminary data.</text>
</comment>
<protein>
    <submittedName>
        <fullName evidence="1">Uncharacterized protein</fullName>
    </submittedName>
</protein>
<name>A0ABD2CGS2_VESMC</name>